<dbReference type="AlphaFoldDB" id="A0A382BXE1"/>
<evidence type="ECO:0000313" key="1">
    <source>
        <dbReference type="EMBL" id="SVB17733.1"/>
    </source>
</evidence>
<dbReference type="SUPFAM" id="SSF53448">
    <property type="entry name" value="Nucleotide-diphospho-sugar transferases"/>
    <property type="match status" value="1"/>
</dbReference>
<dbReference type="Gene3D" id="3.90.550.10">
    <property type="entry name" value="Spore Coat Polysaccharide Biosynthesis Protein SpsA, Chain A"/>
    <property type="match status" value="1"/>
</dbReference>
<dbReference type="InterPro" id="IPR029044">
    <property type="entry name" value="Nucleotide-diphossugar_trans"/>
</dbReference>
<accession>A0A382BXE1</accession>
<protein>
    <recommendedName>
        <fullName evidence="2">Nucleotide-diphospho-sugar transferase domain-containing protein</fullName>
    </recommendedName>
</protein>
<evidence type="ECO:0008006" key="2">
    <source>
        <dbReference type="Google" id="ProtNLM"/>
    </source>
</evidence>
<dbReference type="EMBL" id="UINC01031535">
    <property type="protein sequence ID" value="SVB17733.1"/>
    <property type="molecule type" value="Genomic_DNA"/>
</dbReference>
<organism evidence="1">
    <name type="scientific">marine metagenome</name>
    <dbReference type="NCBI Taxonomy" id="408172"/>
    <lineage>
        <taxon>unclassified sequences</taxon>
        <taxon>metagenomes</taxon>
        <taxon>ecological metagenomes</taxon>
    </lineage>
</organism>
<gene>
    <name evidence="1" type="ORF">METZ01_LOCUS170587</name>
</gene>
<proteinExistence type="predicted"/>
<sequence>MSKGIIIFAQNNEYVNYAEQACACAGYARKNLSLFDEICLITNTETLKSNKKLINKYFDKVIVSDSFQPDNIRLFKDTTHTTEYASFKNMGRSEVYDLSPYDETLVIDADYFIMNDILDQVWDSENDVMINCKYRDVSGRHKENIEYLDNFSIPMYWATVFYFKKSDFAENLFTLISHIKYNYKYYYYLYNCSGNLFRNDFAFSMALHILNGSVAFDVPSLPFNYLNNSFDLDDIYRVNSHNDIIMYCADAERITNHLLSRFKNMDIHIMNKKAIGRFVDDFLANGEKV</sequence>
<name>A0A382BXE1_9ZZZZ</name>
<reference evidence="1" key="1">
    <citation type="submission" date="2018-05" db="EMBL/GenBank/DDBJ databases">
        <authorList>
            <person name="Lanie J.A."/>
            <person name="Ng W.-L."/>
            <person name="Kazmierczak K.M."/>
            <person name="Andrzejewski T.M."/>
            <person name="Davidsen T.M."/>
            <person name="Wayne K.J."/>
            <person name="Tettelin H."/>
            <person name="Glass J.I."/>
            <person name="Rusch D."/>
            <person name="Podicherti R."/>
            <person name="Tsui H.-C.T."/>
            <person name="Winkler M.E."/>
        </authorList>
    </citation>
    <scope>NUCLEOTIDE SEQUENCE</scope>
</reference>